<protein>
    <recommendedName>
        <fullName evidence="9">Transcriptional regulatory protein</fullName>
    </recommendedName>
</protein>
<dbReference type="RefSeq" id="WP_194562059.1">
    <property type="nucleotide sequence ID" value="NZ_JADKPV010000001.1"/>
</dbReference>
<dbReference type="Pfam" id="PF00072">
    <property type="entry name" value="Response_reg"/>
    <property type="match status" value="1"/>
</dbReference>
<dbReference type="InterPro" id="IPR048714">
    <property type="entry name" value="DpiA-like_HTH"/>
</dbReference>
<evidence type="ECO:0000256" key="10">
    <source>
        <dbReference type="PROSITE-ProRule" id="PRU00169"/>
    </source>
</evidence>
<evidence type="ECO:0000256" key="8">
    <source>
        <dbReference type="ARBA" id="ARBA00023163"/>
    </source>
</evidence>
<evidence type="ECO:0000256" key="6">
    <source>
        <dbReference type="ARBA" id="ARBA00023125"/>
    </source>
</evidence>
<dbReference type="PANTHER" id="PTHR45526">
    <property type="entry name" value="TRANSCRIPTIONAL REGULATORY PROTEIN DPIA"/>
    <property type="match status" value="1"/>
</dbReference>
<evidence type="ECO:0000256" key="1">
    <source>
        <dbReference type="ARBA" id="ARBA00004496"/>
    </source>
</evidence>
<evidence type="ECO:0000313" key="13">
    <source>
        <dbReference type="Proteomes" id="UP000622653"/>
    </source>
</evidence>
<dbReference type="GO" id="GO:0003700">
    <property type="term" value="F:DNA-binding transcription factor activity"/>
    <property type="evidence" value="ECO:0007669"/>
    <property type="project" value="InterPro"/>
</dbReference>
<evidence type="ECO:0000256" key="3">
    <source>
        <dbReference type="ARBA" id="ARBA00022553"/>
    </source>
</evidence>
<dbReference type="Gene3D" id="3.40.50.2300">
    <property type="match status" value="1"/>
</dbReference>
<keyword evidence="3 10" id="KW-0597">Phosphoprotein</keyword>
<evidence type="ECO:0000256" key="7">
    <source>
        <dbReference type="ARBA" id="ARBA00023159"/>
    </source>
</evidence>
<dbReference type="SMART" id="SM00448">
    <property type="entry name" value="REC"/>
    <property type="match status" value="1"/>
</dbReference>
<dbReference type="GO" id="GO:0000156">
    <property type="term" value="F:phosphorelay response regulator activity"/>
    <property type="evidence" value="ECO:0007669"/>
    <property type="project" value="TreeGrafter"/>
</dbReference>
<dbReference type="EMBL" id="JADKPV010000001">
    <property type="protein sequence ID" value="MBF4500630.1"/>
    <property type="molecule type" value="Genomic_DNA"/>
</dbReference>
<dbReference type="InterPro" id="IPR051271">
    <property type="entry name" value="2C-system_Tx_regulators"/>
</dbReference>
<sequence>MNVLILDDDYRVAMIHEAYVKRYIPHATCEVFYQVEAFLHHVQRSERTYDLLLLDLFLPHTHGFHMIQQLRETHPETDIIVITAANDQASILEAKRWGVLDYMTKPVSEERLKESFQWFVEWKAKVKHKQQWTQSFIDEIFHFNVQSTREAASLPKGIQEETLAIILKNIEMQKIPQTASEVAASVDLSRSTGRRYLEYLVEEERLAVDLDYQSIGRPRRVYVMREQKEQKGK</sequence>
<dbReference type="SUPFAM" id="SSF52172">
    <property type="entry name" value="CheY-like"/>
    <property type="match status" value="1"/>
</dbReference>
<comment type="caution">
    <text evidence="12">The sequence shown here is derived from an EMBL/GenBank/DDBJ whole genome shotgun (WGS) entry which is preliminary data.</text>
</comment>
<dbReference type="InterPro" id="IPR011006">
    <property type="entry name" value="CheY-like_superfamily"/>
</dbReference>
<name>A0A8J7GIU1_9BACL</name>
<feature type="modified residue" description="4-aspartylphosphate" evidence="10">
    <location>
        <position position="55"/>
    </location>
</feature>
<dbReference type="Pfam" id="PF20714">
    <property type="entry name" value="HTH_64"/>
    <property type="match status" value="1"/>
</dbReference>
<evidence type="ECO:0000313" key="12">
    <source>
        <dbReference type="EMBL" id="MBF4500630.1"/>
    </source>
</evidence>
<keyword evidence="7 9" id="KW-0010">Activator</keyword>
<dbReference type="GO" id="GO:0003677">
    <property type="term" value="F:DNA binding"/>
    <property type="evidence" value="ECO:0007669"/>
    <property type="project" value="UniProtKB-KW"/>
</dbReference>
<dbReference type="Proteomes" id="UP000622653">
    <property type="component" value="Unassembled WGS sequence"/>
</dbReference>
<dbReference type="PIRSF" id="PIRSF006171">
    <property type="entry name" value="RR_citrat_malat"/>
    <property type="match status" value="1"/>
</dbReference>
<keyword evidence="8 9" id="KW-0804">Transcription</keyword>
<dbReference type="InterPro" id="IPR024187">
    <property type="entry name" value="Sig_transdc_resp-reg_cit/mal"/>
</dbReference>
<dbReference type="PANTHER" id="PTHR45526:SF1">
    <property type="entry name" value="TRANSCRIPTIONAL REGULATORY PROTEIN DCUR-RELATED"/>
    <property type="match status" value="1"/>
</dbReference>
<dbReference type="GO" id="GO:0005737">
    <property type="term" value="C:cytoplasm"/>
    <property type="evidence" value="ECO:0007669"/>
    <property type="project" value="UniProtKB-SubCell"/>
</dbReference>
<dbReference type="InterPro" id="IPR001789">
    <property type="entry name" value="Sig_transdc_resp-reg_receiver"/>
</dbReference>
<keyword evidence="6 9" id="KW-0238">DNA-binding</keyword>
<keyword evidence="4 9" id="KW-0902">Two-component regulatory system</keyword>
<organism evidence="12 13">
    <name type="scientific">Savagea serpentis</name>
    <dbReference type="NCBI Taxonomy" id="2785297"/>
    <lineage>
        <taxon>Bacteria</taxon>
        <taxon>Bacillati</taxon>
        <taxon>Bacillota</taxon>
        <taxon>Bacilli</taxon>
        <taxon>Bacillales</taxon>
        <taxon>Caryophanaceae</taxon>
        <taxon>Savagea</taxon>
    </lineage>
</organism>
<gene>
    <name evidence="12" type="ORF">IRY55_04565</name>
</gene>
<evidence type="ECO:0000256" key="9">
    <source>
        <dbReference type="PIRNR" id="PIRNR006171"/>
    </source>
</evidence>
<dbReference type="PROSITE" id="PS50110">
    <property type="entry name" value="RESPONSE_REGULATORY"/>
    <property type="match status" value="1"/>
</dbReference>
<evidence type="ECO:0000256" key="5">
    <source>
        <dbReference type="ARBA" id="ARBA00023015"/>
    </source>
</evidence>
<proteinExistence type="predicted"/>
<accession>A0A8J7GIU1</accession>
<reference evidence="12" key="1">
    <citation type="submission" date="2020-11" db="EMBL/GenBank/DDBJ databases">
        <title>Multidrug resistant novel bacterium Savagea serpentis sp. nov., isolated from the scats of a vine snake (Ahaetulla nasuta).</title>
        <authorList>
            <person name="Venkata Ramana V."/>
            <person name="Vikas Patil S."/>
            <person name="Yogita Lugani V."/>
        </authorList>
    </citation>
    <scope>NUCLEOTIDE SEQUENCE</scope>
    <source>
        <strain evidence="12">SN6</strain>
    </source>
</reference>
<feature type="domain" description="Response regulatory" evidence="11">
    <location>
        <begin position="2"/>
        <end position="120"/>
    </location>
</feature>
<keyword evidence="2 9" id="KW-0963">Cytoplasm</keyword>
<dbReference type="AlphaFoldDB" id="A0A8J7GIU1"/>
<evidence type="ECO:0000256" key="2">
    <source>
        <dbReference type="ARBA" id="ARBA00022490"/>
    </source>
</evidence>
<keyword evidence="13" id="KW-1185">Reference proteome</keyword>
<evidence type="ECO:0000256" key="4">
    <source>
        <dbReference type="ARBA" id="ARBA00023012"/>
    </source>
</evidence>
<comment type="subcellular location">
    <subcellularLocation>
        <location evidence="1 9">Cytoplasm</location>
    </subcellularLocation>
</comment>
<keyword evidence="5 9" id="KW-0805">Transcription regulation</keyword>
<evidence type="ECO:0000259" key="11">
    <source>
        <dbReference type="PROSITE" id="PS50110"/>
    </source>
</evidence>